<keyword evidence="2" id="KW-1185">Reference proteome</keyword>
<reference evidence="1" key="2">
    <citation type="submission" date="2021-12" db="EMBL/GenBank/DDBJ databases">
        <title>Resequencing data analysis of finger millet.</title>
        <authorList>
            <person name="Hatakeyama M."/>
            <person name="Aluri S."/>
            <person name="Balachadran M.T."/>
            <person name="Sivarajan S.R."/>
            <person name="Poveda L."/>
            <person name="Shimizu-Inatsugi R."/>
            <person name="Schlapbach R."/>
            <person name="Sreeman S.M."/>
            <person name="Shimizu K.K."/>
        </authorList>
    </citation>
    <scope>NUCLEOTIDE SEQUENCE</scope>
</reference>
<proteinExistence type="predicted"/>
<dbReference type="AlphaFoldDB" id="A0AAV5DUX3"/>
<comment type="caution">
    <text evidence="1">The sequence shown here is derived from an EMBL/GenBank/DDBJ whole genome shotgun (WGS) entry which is preliminary data.</text>
</comment>
<evidence type="ECO:0000313" key="1">
    <source>
        <dbReference type="EMBL" id="GJN14131.1"/>
    </source>
</evidence>
<dbReference type="EMBL" id="BQKI01000071">
    <property type="protein sequence ID" value="GJN14131.1"/>
    <property type="molecule type" value="Genomic_DNA"/>
</dbReference>
<organism evidence="1 2">
    <name type="scientific">Eleusine coracana subsp. coracana</name>
    <dbReference type="NCBI Taxonomy" id="191504"/>
    <lineage>
        <taxon>Eukaryota</taxon>
        <taxon>Viridiplantae</taxon>
        <taxon>Streptophyta</taxon>
        <taxon>Embryophyta</taxon>
        <taxon>Tracheophyta</taxon>
        <taxon>Spermatophyta</taxon>
        <taxon>Magnoliopsida</taxon>
        <taxon>Liliopsida</taxon>
        <taxon>Poales</taxon>
        <taxon>Poaceae</taxon>
        <taxon>PACMAD clade</taxon>
        <taxon>Chloridoideae</taxon>
        <taxon>Cynodonteae</taxon>
        <taxon>Eleusininae</taxon>
        <taxon>Eleusine</taxon>
    </lineage>
</organism>
<dbReference type="Proteomes" id="UP001054889">
    <property type="component" value="Unassembled WGS sequence"/>
</dbReference>
<gene>
    <name evidence="1" type="primary">gb00915</name>
    <name evidence="1" type="ORF">PR202_gb00915</name>
</gene>
<reference evidence="1" key="1">
    <citation type="journal article" date="2018" name="DNA Res.">
        <title>Multiple hybrid de novo genome assembly of finger millet, an orphan allotetraploid crop.</title>
        <authorList>
            <person name="Hatakeyama M."/>
            <person name="Aluri S."/>
            <person name="Balachadran M.T."/>
            <person name="Sivarajan S.R."/>
            <person name="Patrignani A."/>
            <person name="Gruter S."/>
            <person name="Poveda L."/>
            <person name="Shimizu-Inatsugi R."/>
            <person name="Baeten J."/>
            <person name="Francoijs K.J."/>
            <person name="Nataraja K.N."/>
            <person name="Reddy Y.A.N."/>
            <person name="Phadnis S."/>
            <person name="Ravikumar R.L."/>
            <person name="Schlapbach R."/>
            <person name="Sreeman S.M."/>
            <person name="Shimizu K.K."/>
        </authorList>
    </citation>
    <scope>NUCLEOTIDE SEQUENCE</scope>
</reference>
<protein>
    <submittedName>
        <fullName evidence="1">Uncharacterized protein</fullName>
    </submittedName>
</protein>
<sequence length="52" mass="6175">MGAWLFWKQRNACVFEANMPSMVKILRTFDEEHHLWCLAGARDLRRLGLRTV</sequence>
<accession>A0AAV5DUX3</accession>
<name>A0AAV5DUX3_ELECO</name>
<evidence type="ECO:0000313" key="2">
    <source>
        <dbReference type="Proteomes" id="UP001054889"/>
    </source>
</evidence>